<proteinExistence type="predicted"/>
<evidence type="ECO:0000256" key="2">
    <source>
        <dbReference type="SAM" id="Phobius"/>
    </source>
</evidence>
<feature type="compositionally biased region" description="Low complexity" evidence="1">
    <location>
        <begin position="97"/>
        <end position="107"/>
    </location>
</feature>
<feature type="compositionally biased region" description="Basic and acidic residues" evidence="1">
    <location>
        <begin position="42"/>
        <end position="57"/>
    </location>
</feature>
<feature type="transmembrane region" description="Helical" evidence="2">
    <location>
        <begin position="20"/>
        <end position="37"/>
    </location>
</feature>
<dbReference type="InterPro" id="IPR032710">
    <property type="entry name" value="NTF2-like_dom_sf"/>
</dbReference>
<evidence type="ECO:0000313" key="5">
    <source>
        <dbReference type="Proteomes" id="UP001317742"/>
    </source>
</evidence>
<evidence type="ECO:0000256" key="1">
    <source>
        <dbReference type="SAM" id="MobiDB-lite"/>
    </source>
</evidence>
<gene>
    <name evidence="4" type="ORF">SYK_08460</name>
</gene>
<dbReference type="EMBL" id="AP026709">
    <property type="protein sequence ID" value="BDQ36486.1"/>
    <property type="molecule type" value="Genomic_DNA"/>
</dbReference>
<dbReference type="PANTHER" id="PTHR41542">
    <property type="entry name" value="BLL5807 PROTEIN"/>
    <property type="match status" value="1"/>
</dbReference>
<keyword evidence="2" id="KW-1133">Transmembrane helix</keyword>
<name>A0ABM8AYF1_9BACT</name>
<keyword evidence="5" id="KW-1185">Reference proteome</keyword>
<accession>A0ABM8AYF1</accession>
<evidence type="ECO:0000259" key="3">
    <source>
        <dbReference type="SMART" id="SM00978"/>
    </source>
</evidence>
<keyword evidence="2" id="KW-0472">Membrane</keyword>
<dbReference type="SMART" id="SM00978">
    <property type="entry name" value="Tim44"/>
    <property type="match status" value="1"/>
</dbReference>
<organism evidence="4 5">
    <name type="scientific">Pseudodesulfovibrio nedwellii</name>
    <dbReference type="NCBI Taxonomy" id="2973072"/>
    <lineage>
        <taxon>Bacteria</taxon>
        <taxon>Pseudomonadati</taxon>
        <taxon>Thermodesulfobacteriota</taxon>
        <taxon>Desulfovibrionia</taxon>
        <taxon>Desulfovibrionales</taxon>
        <taxon>Desulfovibrionaceae</taxon>
    </lineage>
</organism>
<evidence type="ECO:0000313" key="4">
    <source>
        <dbReference type="EMBL" id="BDQ36486.1"/>
    </source>
</evidence>
<dbReference type="InterPro" id="IPR007379">
    <property type="entry name" value="Tim44-like_dom"/>
</dbReference>
<dbReference type="Proteomes" id="UP001317742">
    <property type="component" value="Chromosome"/>
</dbReference>
<dbReference type="SUPFAM" id="SSF54427">
    <property type="entry name" value="NTF2-like"/>
    <property type="match status" value="1"/>
</dbReference>
<feature type="region of interest" description="Disordered" evidence="1">
    <location>
        <begin position="42"/>
        <end position="112"/>
    </location>
</feature>
<dbReference type="PANTHER" id="PTHR41542:SF1">
    <property type="entry name" value="BLL5807 PROTEIN"/>
    <property type="match status" value="1"/>
</dbReference>
<feature type="compositionally biased region" description="Basic and acidic residues" evidence="1">
    <location>
        <begin position="64"/>
        <end position="82"/>
    </location>
</feature>
<reference evidence="4 5" key="1">
    <citation type="submission" date="2022-08" db="EMBL/GenBank/DDBJ databases">
        <title>Genome Sequence of the sulphate-reducing bacterium, Pseudodesulfovibrio sp. SYK.</title>
        <authorList>
            <person name="Kondo R."/>
            <person name="Kataoka T."/>
        </authorList>
    </citation>
    <scope>NUCLEOTIDE SEQUENCE [LARGE SCALE GENOMIC DNA]</scope>
    <source>
        <strain evidence="4 5">SYK</strain>
    </source>
</reference>
<keyword evidence="2" id="KW-0812">Transmembrane</keyword>
<feature type="domain" description="Tim44-like" evidence="3">
    <location>
        <begin position="100"/>
        <end position="226"/>
    </location>
</feature>
<protein>
    <recommendedName>
        <fullName evidence="3">Tim44-like domain-containing protein</fullName>
    </recommendedName>
</protein>
<sequence length="229" mass="25468">MMLASPALAQEAPASRGGGILNILLLAGIAYFLVRSFRRRSGGDKTRPGLWGHRDQNEDAVDDSSERPAGRLVRPMDRHEAARQAWDLLSSDENVRPTPTTPTSTPSAKTDGFDETEFLEGAKVFYSRFQQASGEQDFQSLRDFISDEVFNDAMSQAGQGPIEVMLLNAKMMEMKSEEGRTTATVFYDAQLRVGEGGQPVHQRVVWEFSRDDTVLGALWVLEKINKVDQ</sequence>